<dbReference type="EMBL" id="UINC01027886">
    <property type="protein sequence ID" value="SVB07908.1"/>
    <property type="molecule type" value="Genomic_DNA"/>
</dbReference>
<dbReference type="AlphaFoldDB" id="A0A382B2F0"/>
<dbReference type="SUPFAM" id="SSF52402">
    <property type="entry name" value="Adenine nucleotide alpha hydrolases-like"/>
    <property type="match status" value="1"/>
</dbReference>
<reference evidence="1" key="1">
    <citation type="submission" date="2018-05" db="EMBL/GenBank/DDBJ databases">
        <authorList>
            <person name="Lanie J.A."/>
            <person name="Ng W.-L."/>
            <person name="Kazmierczak K.M."/>
            <person name="Andrzejewski T.M."/>
            <person name="Davidsen T.M."/>
            <person name="Wayne K.J."/>
            <person name="Tettelin H."/>
            <person name="Glass J.I."/>
            <person name="Rusch D."/>
            <person name="Podicherti R."/>
            <person name="Tsui H.-C.T."/>
            <person name="Winkler M.E."/>
        </authorList>
    </citation>
    <scope>NUCLEOTIDE SEQUENCE</scope>
</reference>
<protein>
    <recommendedName>
        <fullName evidence="2">N-acetyl sugar amidotransferase</fullName>
    </recommendedName>
</protein>
<sequence>MKICKICIQPDTRPGIYFDDQGVCGACLWEEEKKEINWESREKELEDIAEWAKKTANGNYDCAIGVSGGKDSTKQALTARDRLGLRCLLINCEPDGITEIGRHNIENLKKLGFDVISLRPNPKVMKMLVKRDFYKYLNPVKITEFP</sequence>
<gene>
    <name evidence="1" type="ORF">METZ01_LOCUS160762</name>
</gene>
<name>A0A382B2F0_9ZZZZ</name>
<evidence type="ECO:0008006" key="2">
    <source>
        <dbReference type="Google" id="ProtNLM"/>
    </source>
</evidence>
<organism evidence="1">
    <name type="scientific">marine metagenome</name>
    <dbReference type="NCBI Taxonomy" id="408172"/>
    <lineage>
        <taxon>unclassified sequences</taxon>
        <taxon>metagenomes</taxon>
        <taxon>ecological metagenomes</taxon>
    </lineage>
</organism>
<accession>A0A382B2F0</accession>
<evidence type="ECO:0000313" key="1">
    <source>
        <dbReference type="EMBL" id="SVB07908.1"/>
    </source>
</evidence>
<feature type="non-terminal residue" evidence="1">
    <location>
        <position position="146"/>
    </location>
</feature>
<proteinExistence type="predicted"/>